<dbReference type="Gene3D" id="3.40.50.300">
    <property type="entry name" value="P-loop containing nucleotide triphosphate hydrolases"/>
    <property type="match status" value="1"/>
</dbReference>
<gene>
    <name evidence="3" type="ORF">XYCOK13_11640</name>
</gene>
<dbReference type="SUPFAM" id="SSF52540">
    <property type="entry name" value="P-loop containing nucleoside triphosphate hydrolases"/>
    <property type="match status" value="1"/>
</dbReference>
<dbReference type="AlphaFoldDB" id="A0A8J4M101"/>
<organism evidence="3 4">
    <name type="scientific">Xylanibacillus composti</name>
    <dbReference type="NCBI Taxonomy" id="1572762"/>
    <lineage>
        <taxon>Bacteria</taxon>
        <taxon>Bacillati</taxon>
        <taxon>Bacillota</taxon>
        <taxon>Bacilli</taxon>
        <taxon>Bacillales</taxon>
        <taxon>Paenibacillaceae</taxon>
        <taxon>Xylanibacillus</taxon>
    </lineage>
</organism>
<dbReference type="EMBL" id="BOVK01000015">
    <property type="protein sequence ID" value="GIQ68340.1"/>
    <property type="molecule type" value="Genomic_DNA"/>
</dbReference>
<dbReference type="GO" id="GO:0005524">
    <property type="term" value="F:ATP binding"/>
    <property type="evidence" value="ECO:0007669"/>
    <property type="project" value="UniProtKB-KW"/>
</dbReference>
<dbReference type="RefSeq" id="WP_213410937.1">
    <property type="nucleotide sequence ID" value="NZ_BOVK01000015.1"/>
</dbReference>
<accession>A0A8J4M101</accession>
<evidence type="ECO:0000313" key="3">
    <source>
        <dbReference type="EMBL" id="GIQ68340.1"/>
    </source>
</evidence>
<dbReference type="Pfam" id="PF08433">
    <property type="entry name" value="KTI12"/>
    <property type="match status" value="1"/>
</dbReference>
<keyword evidence="4" id="KW-1185">Reference proteome</keyword>
<reference evidence="3" key="1">
    <citation type="submission" date="2021-04" db="EMBL/GenBank/DDBJ databases">
        <title>Draft genome sequence of Xylanibacillus composti strain K13.</title>
        <authorList>
            <person name="Uke A."/>
            <person name="Chhe C."/>
            <person name="Baramee S."/>
            <person name="Kosugi A."/>
        </authorList>
    </citation>
    <scope>NUCLEOTIDE SEQUENCE</scope>
    <source>
        <strain evidence="3">K13</strain>
    </source>
</reference>
<keyword evidence="1" id="KW-0547">Nucleotide-binding</keyword>
<name>A0A8J4M101_9BACL</name>
<dbReference type="Proteomes" id="UP000677918">
    <property type="component" value="Unassembled WGS sequence"/>
</dbReference>
<evidence type="ECO:0000256" key="2">
    <source>
        <dbReference type="ARBA" id="ARBA00022840"/>
    </source>
</evidence>
<proteinExistence type="predicted"/>
<evidence type="ECO:0000313" key="4">
    <source>
        <dbReference type="Proteomes" id="UP000677918"/>
    </source>
</evidence>
<keyword evidence="2" id="KW-0067">ATP-binding</keyword>
<sequence>MNNKPLIVMWGSPFSGKTIATVKLAQALAARRKNVLVIFSDALCPSVASIVPQQVSEQQSLGELLSLPALAQEDLLRYSLALKGSPHLAFLGYKKGDHLFSYADYSRERAVDLLTLARHTADVVLVDCASYVSAYLLSTVALELADTVFRFHTCDLKSMMFYASYLPLLSDARFKHAETIPILSNVKPGQDSRTYSQVVGGIRFLLPHVAELEQQALEARLMDSLPSGKDATAYQEGISHMMGLIVSEDTQKPHQRSVSAANKASIVRWFKGQLWSWRGGRK</sequence>
<evidence type="ECO:0008006" key="5">
    <source>
        <dbReference type="Google" id="ProtNLM"/>
    </source>
</evidence>
<evidence type="ECO:0000256" key="1">
    <source>
        <dbReference type="ARBA" id="ARBA00022741"/>
    </source>
</evidence>
<dbReference type="InterPro" id="IPR013641">
    <property type="entry name" value="KTI12/PSTK"/>
</dbReference>
<dbReference type="InterPro" id="IPR027417">
    <property type="entry name" value="P-loop_NTPase"/>
</dbReference>
<protein>
    <recommendedName>
        <fullName evidence="5">ParA family protein</fullName>
    </recommendedName>
</protein>
<comment type="caution">
    <text evidence="3">The sequence shown here is derived from an EMBL/GenBank/DDBJ whole genome shotgun (WGS) entry which is preliminary data.</text>
</comment>